<dbReference type="PANTHER" id="PTHR46902:SF1">
    <property type="entry name" value="DOMON DOMAIN-CONTAINING PROTEIN FRRS1L"/>
    <property type="match status" value="1"/>
</dbReference>
<dbReference type="InterPro" id="IPR005018">
    <property type="entry name" value="DOMON_domain"/>
</dbReference>
<evidence type="ECO:0000313" key="4">
    <source>
        <dbReference type="Proteomes" id="UP001201812"/>
    </source>
</evidence>
<dbReference type="GO" id="GO:1900449">
    <property type="term" value="P:regulation of glutamate receptor signaling pathway"/>
    <property type="evidence" value="ECO:0007669"/>
    <property type="project" value="InterPro"/>
</dbReference>
<dbReference type="EMBL" id="JAKKPZ010000006">
    <property type="protein sequence ID" value="KAI1720053.1"/>
    <property type="molecule type" value="Genomic_DNA"/>
</dbReference>
<dbReference type="InterPro" id="IPR042789">
    <property type="entry name" value="FRRS1L"/>
</dbReference>
<keyword evidence="4" id="KW-1185">Reference proteome</keyword>
<feature type="domain" description="DOMON" evidence="2">
    <location>
        <begin position="50"/>
        <end position="181"/>
    </location>
</feature>
<comment type="caution">
    <text evidence="3">The sequence shown here is derived from an EMBL/GenBank/DDBJ whole genome shotgun (WGS) entry which is preliminary data.</text>
</comment>
<evidence type="ECO:0000256" key="1">
    <source>
        <dbReference type="SAM" id="SignalP"/>
    </source>
</evidence>
<dbReference type="PROSITE" id="PS50836">
    <property type="entry name" value="DOMON"/>
    <property type="match status" value="1"/>
</dbReference>
<proteinExistence type="predicted"/>
<reference evidence="3" key="1">
    <citation type="submission" date="2022-01" db="EMBL/GenBank/DDBJ databases">
        <title>Genome Sequence Resource for Two Populations of Ditylenchus destructor, the Migratory Endoparasitic Phytonematode.</title>
        <authorList>
            <person name="Zhang H."/>
            <person name="Lin R."/>
            <person name="Xie B."/>
        </authorList>
    </citation>
    <scope>NUCLEOTIDE SEQUENCE</scope>
    <source>
        <strain evidence="3">BazhouSP</strain>
    </source>
</reference>
<dbReference type="AlphaFoldDB" id="A0AAD4N8X9"/>
<dbReference type="SMART" id="SM00664">
    <property type="entry name" value="DoH"/>
    <property type="match status" value="1"/>
</dbReference>
<organism evidence="3 4">
    <name type="scientific">Ditylenchus destructor</name>
    <dbReference type="NCBI Taxonomy" id="166010"/>
    <lineage>
        <taxon>Eukaryota</taxon>
        <taxon>Metazoa</taxon>
        <taxon>Ecdysozoa</taxon>
        <taxon>Nematoda</taxon>
        <taxon>Chromadorea</taxon>
        <taxon>Rhabditida</taxon>
        <taxon>Tylenchina</taxon>
        <taxon>Tylenchomorpha</taxon>
        <taxon>Sphaerularioidea</taxon>
        <taxon>Anguinidae</taxon>
        <taxon>Anguininae</taxon>
        <taxon>Ditylenchus</taxon>
    </lineage>
</organism>
<name>A0AAD4N8X9_9BILA</name>
<gene>
    <name evidence="3" type="ORF">DdX_05422</name>
</gene>
<dbReference type="Pfam" id="PF03351">
    <property type="entry name" value="DOMON"/>
    <property type="match status" value="1"/>
</dbReference>
<evidence type="ECO:0000313" key="3">
    <source>
        <dbReference type="EMBL" id="KAI1720053.1"/>
    </source>
</evidence>
<keyword evidence="1" id="KW-0732">Signal</keyword>
<dbReference type="GO" id="GO:0099072">
    <property type="term" value="P:regulation of postsynaptic membrane neurotransmitter receptor levels"/>
    <property type="evidence" value="ECO:0007669"/>
    <property type="project" value="TreeGrafter"/>
</dbReference>
<protein>
    <submittedName>
        <fullName evidence="3">DOMON domain-containing protein</fullName>
    </submittedName>
</protein>
<evidence type="ECO:0000259" key="2">
    <source>
        <dbReference type="PROSITE" id="PS50836"/>
    </source>
</evidence>
<dbReference type="PANTHER" id="PTHR46902">
    <property type="entry name" value="DOMON DOMAIN-CONTAINING PROTEIN FRRS1L"/>
    <property type="match status" value="1"/>
</dbReference>
<accession>A0AAD4N8X9</accession>
<sequence length="222" mass="25089">MTQMGTKYIFALLLAQVLSIVWCVEFINTDPCGDSVACWSFPPKCEPRECEGIIRWRLIGEKLSLEMQATDFSTSTDAGRYLALGFSSDTAMGNDSVVECVFDVGGKSGEAYISYNENTNNYQLLDASQKMLSNKTFLQKDGKMICSVDIDYHPLNSVDSTEQQTIHKVPNESWNLLFAQGLTNPETGEKYIHAVYPWKTEELVEICEECPHKFIVVEHMRQ</sequence>
<dbReference type="Proteomes" id="UP001201812">
    <property type="component" value="Unassembled WGS sequence"/>
</dbReference>
<feature type="chain" id="PRO_5042162269" evidence="1">
    <location>
        <begin position="24"/>
        <end position="222"/>
    </location>
</feature>
<feature type="signal peptide" evidence="1">
    <location>
        <begin position="1"/>
        <end position="23"/>
    </location>
</feature>